<dbReference type="EMBL" id="JADAQX010000457">
    <property type="protein sequence ID" value="KAF8820171.1"/>
    <property type="molecule type" value="Genomic_DNA"/>
</dbReference>
<comment type="caution">
    <text evidence="2">The sequence shown here is derived from an EMBL/GenBank/DDBJ whole genome shotgun (WGS) entry which is preliminary data.</text>
</comment>
<keyword evidence="1" id="KW-0472">Membrane</keyword>
<feature type="transmembrane region" description="Helical" evidence="1">
    <location>
        <begin position="35"/>
        <end position="55"/>
    </location>
</feature>
<reference evidence="2 3" key="1">
    <citation type="journal article" date="2020" name="bioRxiv">
        <title>Metabolic contributions of an alphaproteobacterial endosymbiont in the apicomplexan Cardiosporidium cionae.</title>
        <authorList>
            <person name="Hunter E.S."/>
            <person name="Paight C.J."/>
            <person name="Lane C.E."/>
        </authorList>
    </citation>
    <scope>NUCLEOTIDE SEQUENCE [LARGE SCALE GENOMIC DNA]</scope>
    <source>
        <strain evidence="2">ESH_2018</strain>
    </source>
</reference>
<gene>
    <name evidence="2" type="ORF">IE077_003483</name>
</gene>
<protein>
    <submittedName>
        <fullName evidence="2">Uncharacterized protein</fullName>
    </submittedName>
</protein>
<feature type="transmembrane region" description="Helical" evidence="1">
    <location>
        <begin position="67"/>
        <end position="91"/>
    </location>
</feature>
<evidence type="ECO:0000256" key="1">
    <source>
        <dbReference type="SAM" id="Phobius"/>
    </source>
</evidence>
<name>A0ABQ7J862_9APIC</name>
<sequence length="215" mass="24165">MNKKMISVLKNSLVAGASNQDVAIRKKELDWLSQNYWIVATQAAVISGFSFRQLSSPLPNDLPLLFIFPYTLLIVSTLAMSLFVVLTATFTSIMAPGMALRGNCGFESITTAIVTLRGDQERTMRFFVLALMTFVTSSFFVIFIFGQHEIAVIRAETILLFMSISIFIAAWRITVKFYHDRTIASGVVFLESTYNSIGDLDAMTYREPEYLVNHN</sequence>
<keyword evidence="1" id="KW-1133">Transmembrane helix</keyword>
<proteinExistence type="predicted"/>
<organism evidence="2 3">
    <name type="scientific">Cardiosporidium cionae</name>
    <dbReference type="NCBI Taxonomy" id="476202"/>
    <lineage>
        <taxon>Eukaryota</taxon>
        <taxon>Sar</taxon>
        <taxon>Alveolata</taxon>
        <taxon>Apicomplexa</taxon>
        <taxon>Aconoidasida</taxon>
        <taxon>Nephromycida</taxon>
        <taxon>Cardiosporidium</taxon>
    </lineage>
</organism>
<evidence type="ECO:0000313" key="2">
    <source>
        <dbReference type="EMBL" id="KAF8820171.1"/>
    </source>
</evidence>
<keyword evidence="1" id="KW-0812">Transmembrane</keyword>
<accession>A0ABQ7J862</accession>
<evidence type="ECO:0000313" key="3">
    <source>
        <dbReference type="Proteomes" id="UP000823046"/>
    </source>
</evidence>
<keyword evidence="3" id="KW-1185">Reference proteome</keyword>
<dbReference type="Proteomes" id="UP000823046">
    <property type="component" value="Unassembled WGS sequence"/>
</dbReference>
<feature type="transmembrane region" description="Helical" evidence="1">
    <location>
        <begin position="151"/>
        <end position="171"/>
    </location>
</feature>
<feature type="transmembrane region" description="Helical" evidence="1">
    <location>
        <begin position="126"/>
        <end position="145"/>
    </location>
</feature>